<name>A0A0V7ZNA7_9CYAN</name>
<feature type="domain" description="Response regulatory" evidence="12">
    <location>
        <begin position="6"/>
        <end position="122"/>
    </location>
</feature>
<dbReference type="SMART" id="SM00448">
    <property type="entry name" value="REC"/>
    <property type="match status" value="1"/>
</dbReference>
<dbReference type="GO" id="GO:0000155">
    <property type="term" value="F:phosphorelay sensor kinase activity"/>
    <property type="evidence" value="ECO:0007669"/>
    <property type="project" value="InterPro"/>
</dbReference>
<dbReference type="Gene3D" id="1.10.287.130">
    <property type="match status" value="1"/>
</dbReference>
<dbReference type="SUPFAM" id="SSF52172">
    <property type="entry name" value="CheY-like"/>
    <property type="match status" value="1"/>
</dbReference>
<dbReference type="SUPFAM" id="SSF55874">
    <property type="entry name" value="ATPase domain of HSP90 chaperone/DNA topoisomerase II/histidine kinase"/>
    <property type="match status" value="1"/>
</dbReference>
<dbReference type="Gene3D" id="3.40.50.2300">
    <property type="match status" value="1"/>
</dbReference>
<accession>A0A0V7ZNA7</accession>
<comment type="similarity">
    <text evidence="2">In the N-terminal section; belongs to the phytochrome family.</text>
</comment>
<feature type="modified residue" description="4-aspartylphosphate" evidence="9">
    <location>
        <position position="57"/>
    </location>
</feature>
<feature type="coiled-coil region" evidence="10">
    <location>
        <begin position="125"/>
        <end position="173"/>
    </location>
</feature>
<evidence type="ECO:0000259" key="11">
    <source>
        <dbReference type="PROSITE" id="PS50109"/>
    </source>
</evidence>
<dbReference type="SMART" id="SM00388">
    <property type="entry name" value="HisKA"/>
    <property type="match status" value="1"/>
</dbReference>
<dbReference type="Pfam" id="PF00072">
    <property type="entry name" value="Response_reg"/>
    <property type="match status" value="1"/>
</dbReference>
<dbReference type="InterPro" id="IPR003661">
    <property type="entry name" value="HisK_dim/P_dom"/>
</dbReference>
<sequence length="401" mass="45250">MKKELSILVIDDDEVDRISVCRALNKIEFAVKISEASNYNEAVKYLERNKFDCIFLDYALPGKDGLAVVRELRDSGNKIPLVILTGQGDEQIAVEIMKAGASDYIGKSRISPQLLGKTLQHVVRIHEAERQIELFHQQLFESNEQLKRKNQELEEKQQQIHQQNLKLLEAAELKSRFLATMSHELRTPLNAIMVFSQMVLRKTKGKLSDSEADMVERILNNGKNLLELINDILDLSKIEAGGLRLAPEEFDIAGLIQISVDELRILAERKSLTINTCINLQNPVVFNDRTRVRQVIVNLLSNAIKFTDTGYVDVTVNEISEQWLIVSVCDTGIGIESEKLKHIFEPFRQGNQTNSRRYQGTGLGLAITDSLMKMMKGTIGVESELGKGSKFSLKLPRCLSQ</sequence>
<evidence type="ECO:0000256" key="2">
    <source>
        <dbReference type="ARBA" id="ARBA00006402"/>
    </source>
</evidence>
<evidence type="ECO:0000256" key="3">
    <source>
        <dbReference type="ARBA" id="ARBA00012438"/>
    </source>
</evidence>
<dbReference type="Proteomes" id="UP000053372">
    <property type="component" value="Unassembled WGS sequence"/>
</dbReference>
<dbReference type="Pfam" id="PF00512">
    <property type="entry name" value="HisKA"/>
    <property type="match status" value="1"/>
</dbReference>
<dbReference type="SUPFAM" id="SSF47384">
    <property type="entry name" value="Homodimeric domain of signal transducing histidine kinase"/>
    <property type="match status" value="1"/>
</dbReference>
<dbReference type="InterPro" id="IPR001789">
    <property type="entry name" value="Sig_transdc_resp-reg_receiver"/>
</dbReference>
<dbReference type="CDD" id="cd16922">
    <property type="entry name" value="HATPase_EvgS-ArcB-TorS-like"/>
    <property type="match status" value="1"/>
</dbReference>
<keyword evidence="5" id="KW-0808">Transferase</keyword>
<evidence type="ECO:0000313" key="13">
    <source>
        <dbReference type="EMBL" id="KST65937.1"/>
    </source>
</evidence>
<comment type="caution">
    <text evidence="13">The sequence shown here is derived from an EMBL/GenBank/DDBJ whole genome shotgun (WGS) entry which is preliminary data.</text>
</comment>
<evidence type="ECO:0000256" key="7">
    <source>
        <dbReference type="ARBA" id="ARBA00023012"/>
    </source>
</evidence>
<evidence type="ECO:0000256" key="9">
    <source>
        <dbReference type="PROSITE-ProRule" id="PRU00169"/>
    </source>
</evidence>
<dbReference type="PROSITE" id="PS50110">
    <property type="entry name" value="RESPONSE_REGULATORY"/>
    <property type="match status" value="1"/>
</dbReference>
<reference evidence="13 14" key="1">
    <citation type="journal article" date="2015" name="Genome Announc.">
        <title>Draft Genome of the Euendolithic (true boring) Cyanobacterium Mastigocoleus testarum strain BC008.</title>
        <authorList>
            <person name="Guida B.S."/>
            <person name="Garcia-Pichel F."/>
        </authorList>
    </citation>
    <scope>NUCLEOTIDE SEQUENCE [LARGE SCALE GENOMIC DNA]</scope>
    <source>
        <strain evidence="13 14">BC008</strain>
    </source>
</reference>
<dbReference type="SMART" id="SM00387">
    <property type="entry name" value="HATPase_c"/>
    <property type="match status" value="1"/>
</dbReference>
<dbReference type="EMBL" id="LMTZ01000102">
    <property type="protein sequence ID" value="KST65937.1"/>
    <property type="molecule type" value="Genomic_DNA"/>
</dbReference>
<dbReference type="OrthoDB" id="568844at2"/>
<dbReference type="InterPro" id="IPR011006">
    <property type="entry name" value="CheY-like_superfamily"/>
</dbReference>
<evidence type="ECO:0000259" key="12">
    <source>
        <dbReference type="PROSITE" id="PS50110"/>
    </source>
</evidence>
<keyword evidence="10" id="KW-0175">Coiled coil</keyword>
<dbReference type="CDD" id="cd00156">
    <property type="entry name" value="REC"/>
    <property type="match status" value="1"/>
</dbReference>
<dbReference type="InterPro" id="IPR003594">
    <property type="entry name" value="HATPase_dom"/>
</dbReference>
<feature type="domain" description="Histidine kinase" evidence="11">
    <location>
        <begin position="180"/>
        <end position="399"/>
    </location>
</feature>
<dbReference type="PROSITE" id="PS50109">
    <property type="entry name" value="HIS_KIN"/>
    <property type="match status" value="1"/>
</dbReference>
<dbReference type="FunFam" id="3.30.565.10:FF:000010">
    <property type="entry name" value="Sensor histidine kinase RcsC"/>
    <property type="match status" value="1"/>
</dbReference>
<keyword evidence="14" id="KW-1185">Reference proteome</keyword>
<keyword evidence="6 13" id="KW-0418">Kinase</keyword>
<evidence type="ECO:0000256" key="5">
    <source>
        <dbReference type="ARBA" id="ARBA00022679"/>
    </source>
</evidence>
<evidence type="ECO:0000313" key="14">
    <source>
        <dbReference type="Proteomes" id="UP000053372"/>
    </source>
</evidence>
<organism evidence="13 14">
    <name type="scientific">Mastigocoleus testarum BC008</name>
    <dbReference type="NCBI Taxonomy" id="371196"/>
    <lineage>
        <taxon>Bacteria</taxon>
        <taxon>Bacillati</taxon>
        <taxon>Cyanobacteriota</taxon>
        <taxon>Cyanophyceae</taxon>
        <taxon>Nostocales</taxon>
        <taxon>Hapalosiphonaceae</taxon>
        <taxon>Mastigocoleus</taxon>
    </lineage>
</organism>
<dbReference type="PANTHER" id="PTHR43047">
    <property type="entry name" value="TWO-COMPONENT HISTIDINE PROTEIN KINASE"/>
    <property type="match status" value="1"/>
</dbReference>
<dbReference type="PANTHER" id="PTHR43047:SF72">
    <property type="entry name" value="OSMOSENSING HISTIDINE PROTEIN KINASE SLN1"/>
    <property type="match status" value="1"/>
</dbReference>
<dbReference type="AlphaFoldDB" id="A0A0V7ZNA7"/>
<dbReference type="InterPro" id="IPR036890">
    <property type="entry name" value="HATPase_C_sf"/>
</dbReference>
<dbReference type="GO" id="GO:0005886">
    <property type="term" value="C:plasma membrane"/>
    <property type="evidence" value="ECO:0007669"/>
    <property type="project" value="TreeGrafter"/>
</dbReference>
<evidence type="ECO:0000256" key="1">
    <source>
        <dbReference type="ARBA" id="ARBA00000085"/>
    </source>
</evidence>
<dbReference type="RefSeq" id="WP_036265770.1">
    <property type="nucleotide sequence ID" value="NZ_LMTZ01000102.1"/>
</dbReference>
<dbReference type="Gene3D" id="3.30.565.10">
    <property type="entry name" value="Histidine kinase-like ATPase, C-terminal domain"/>
    <property type="match status" value="1"/>
</dbReference>
<protein>
    <recommendedName>
        <fullName evidence="8">Circadian input-output histidine kinase CikA</fullName>
        <ecNumber evidence="3">2.7.13.3</ecNumber>
    </recommendedName>
</protein>
<evidence type="ECO:0000256" key="8">
    <source>
        <dbReference type="ARBA" id="ARBA00074306"/>
    </source>
</evidence>
<dbReference type="Pfam" id="PF02518">
    <property type="entry name" value="HATPase_c"/>
    <property type="match status" value="1"/>
</dbReference>
<dbReference type="EC" id="2.7.13.3" evidence="3"/>
<dbReference type="GO" id="GO:0009927">
    <property type="term" value="F:histidine phosphotransfer kinase activity"/>
    <property type="evidence" value="ECO:0007669"/>
    <property type="project" value="TreeGrafter"/>
</dbReference>
<dbReference type="CDD" id="cd00082">
    <property type="entry name" value="HisKA"/>
    <property type="match status" value="1"/>
</dbReference>
<gene>
    <name evidence="13" type="ORF">BC008_23505</name>
</gene>
<keyword evidence="4 9" id="KW-0597">Phosphoprotein</keyword>
<dbReference type="PRINTS" id="PR00344">
    <property type="entry name" value="BCTRLSENSOR"/>
</dbReference>
<dbReference type="InterPro" id="IPR005467">
    <property type="entry name" value="His_kinase_dom"/>
</dbReference>
<keyword evidence="7" id="KW-0902">Two-component regulatory system</keyword>
<evidence type="ECO:0000256" key="4">
    <source>
        <dbReference type="ARBA" id="ARBA00022553"/>
    </source>
</evidence>
<evidence type="ECO:0000256" key="6">
    <source>
        <dbReference type="ARBA" id="ARBA00022777"/>
    </source>
</evidence>
<proteinExistence type="inferred from homology"/>
<dbReference type="InterPro" id="IPR036097">
    <property type="entry name" value="HisK_dim/P_sf"/>
</dbReference>
<dbReference type="InterPro" id="IPR004358">
    <property type="entry name" value="Sig_transdc_His_kin-like_C"/>
</dbReference>
<comment type="catalytic activity">
    <reaction evidence="1">
        <text>ATP + protein L-histidine = ADP + protein N-phospho-L-histidine.</text>
        <dbReference type="EC" id="2.7.13.3"/>
    </reaction>
</comment>
<evidence type="ECO:0000256" key="10">
    <source>
        <dbReference type="SAM" id="Coils"/>
    </source>
</evidence>